<evidence type="ECO:0000256" key="7">
    <source>
        <dbReference type="HAMAP-Rule" id="MF_00768"/>
    </source>
</evidence>
<keyword evidence="2 7" id="KW-0678">Repressor</keyword>
<evidence type="ECO:0000256" key="3">
    <source>
        <dbReference type="ARBA" id="ARBA00023015"/>
    </source>
</evidence>
<keyword evidence="5 7" id="KW-0804">Transcription</keyword>
<comment type="pathway">
    <text evidence="1 7">Amine and polyamine biosynthesis; betaine biosynthesis via choline pathway [regulation].</text>
</comment>
<reference evidence="10 11" key="1">
    <citation type="submission" date="2019-06" db="EMBL/GenBank/DDBJ databases">
        <title>Whole genome sequence for Rhodospirillaceae sp. R148.</title>
        <authorList>
            <person name="Wang G."/>
        </authorList>
    </citation>
    <scope>NUCLEOTIDE SEQUENCE [LARGE SCALE GENOMIC DNA]</scope>
    <source>
        <strain evidence="10 11">R148</strain>
    </source>
</reference>
<evidence type="ECO:0000256" key="1">
    <source>
        <dbReference type="ARBA" id="ARBA00004719"/>
    </source>
</evidence>
<keyword evidence="3 7" id="KW-0805">Transcription regulation</keyword>
<comment type="function">
    <text evidence="6">Repressor involved in the biosynthesis of the osmoprotectant glycine betaine. It represses transcription of the choline transporter BetT and the genes of BetAB involved in the synthesis of glycine betaine.</text>
</comment>
<keyword evidence="11" id="KW-1185">Reference proteome</keyword>
<evidence type="ECO:0000256" key="4">
    <source>
        <dbReference type="ARBA" id="ARBA00023125"/>
    </source>
</evidence>
<dbReference type="PANTHER" id="PTHR30055">
    <property type="entry name" value="HTH-TYPE TRANSCRIPTIONAL REGULATOR RUTR"/>
    <property type="match status" value="1"/>
</dbReference>
<dbReference type="GO" id="GO:0000976">
    <property type="term" value="F:transcription cis-regulatory region binding"/>
    <property type="evidence" value="ECO:0007669"/>
    <property type="project" value="TreeGrafter"/>
</dbReference>
<dbReference type="NCBIfam" id="TIGR03384">
    <property type="entry name" value="betaine_BetI"/>
    <property type="match status" value="1"/>
</dbReference>
<feature type="domain" description="HTH tetR-type" evidence="9">
    <location>
        <begin position="8"/>
        <end position="68"/>
    </location>
</feature>
<dbReference type="UniPathway" id="UPA00529"/>
<dbReference type="Proteomes" id="UP000315252">
    <property type="component" value="Unassembled WGS sequence"/>
</dbReference>
<organism evidence="10 11">
    <name type="scientific">Denitrobaculum tricleocarpae</name>
    <dbReference type="NCBI Taxonomy" id="2591009"/>
    <lineage>
        <taxon>Bacteria</taxon>
        <taxon>Pseudomonadati</taxon>
        <taxon>Pseudomonadota</taxon>
        <taxon>Alphaproteobacteria</taxon>
        <taxon>Rhodospirillales</taxon>
        <taxon>Rhodospirillaceae</taxon>
        <taxon>Denitrobaculum</taxon>
    </lineage>
</organism>
<dbReference type="InterPro" id="IPR017757">
    <property type="entry name" value="Tscrpt_rep_BetI"/>
</dbReference>
<comment type="function">
    <text evidence="7">Repressor involved in choline regulation of the bet genes.</text>
</comment>
<dbReference type="Pfam" id="PF00440">
    <property type="entry name" value="TetR_N"/>
    <property type="match status" value="1"/>
</dbReference>
<protein>
    <recommendedName>
        <fullName evidence="7">HTH-type transcriptional regulator BetI</fullName>
    </recommendedName>
</protein>
<dbReference type="InterPro" id="IPR001647">
    <property type="entry name" value="HTH_TetR"/>
</dbReference>
<dbReference type="HAMAP" id="MF_00768">
    <property type="entry name" value="HTH_type_BetI"/>
    <property type="match status" value="1"/>
</dbReference>
<dbReference type="SUPFAM" id="SSF48498">
    <property type="entry name" value="Tetracyclin repressor-like, C-terminal domain"/>
    <property type="match status" value="1"/>
</dbReference>
<keyword evidence="4 7" id="KW-0238">DNA-binding</keyword>
<proteinExistence type="inferred from homology"/>
<name>A0A545TKL4_9PROT</name>
<dbReference type="InterPro" id="IPR009057">
    <property type="entry name" value="Homeodomain-like_sf"/>
</dbReference>
<dbReference type="EMBL" id="VHSH01000007">
    <property type="protein sequence ID" value="TQV77747.1"/>
    <property type="molecule type" value="Genomic_DNA"/>
</dbReference>
<dbReference type="Pfam" id="PF13977">
    <property type="entry name" value="TetR_C_6"/>
    <property type="match status" value="1"/>
</dbReference>
<dbReference type="NCBIfam" id="NF001978">
    <property type="entry name" value="PRK00767.1"/>
    <property type="match status" value="1"/>
</dbReference>
<evidence type="ECO:0000256" key="8">
    <source>
        <dbReference type="PROSITE-ProRule" id="PRU00335"/>
    </source>
</evidence>
<evidence type="ECO:0000256" key="6">
    <source>
        <dbReference type="ARBA" id="ARBA00024936"/>
    </source>
</evidence>
<evidence type="ECO:0000259" key="9">
    <source>
        <dbReference type="PROSITE" id="PS50977"/>
    </source>
</evidence>
<dbReference type="GO" id="GO:0003700">
    <property type="term" value="F:DNA-binding transcription factor activity"/>
    <property type="evidence" value="ECO:0007669"/>
    <property type="project" value="UniProtKB-UniRule"/>
</dbReference>
<dbReference type="GO" id="GO:0045892">
    <property type="term" value="P:negative regulation of DNA-templated transcription"/>
    <property type="evidence" value="ECO:0007669"/>
    <property type="project" value="UniProtKB-UniRule"/>
</dbReference>
<accession>A0A545TKL4</accession>
<dbReference type="PROSITE" id="PS50977">
    <property type="entry name" value="HTH_TETR_2"/>
    <property type="match status" value="1"/>
</dbReference>
<dbReference type="GO" id="GO:0019285">
    <property type="term" value="P:glycine betaine biosynthetic process from choline"/>
    <property type="evidence" value="ECO:0007669"/>
    <property type="project" value="UniProtKB-UniRule"/>
</dbReference>
<evidence type="ECO:0000256" key="5">
    <source>
        <dbReference type="ARBA" id="ARBA00023163"/>
    </source>
</evidence>
<dbReference type="SUPFAM" id="SSF46689">
    <property type="entry name" value="Homeodomain-like"/>
    <property type="match status" value="1"/>
</dbReference>
<dbReference type="PANTHER" id="PTHR30055:SF234">
    <property type="entry name" value="HTH-TYPE TRANSCRIPTIONAL REGULATOR BETI"/>
    <property type="match status" value="1"/>
</dbReference>
<dbReference type="OrthoDB" id="9809265at2"/>
<evidence type="ECO:0000313" key="11">
    <source>
        <dbReference type="Proteomes" id="UP000315252"/>
    </source>
</evidence>
<dbReference type="Gene3D" id="1.10.357.10">
    <property type="entry name" value="Tetracycline Repressor, domain 2"/>
    <property type="match status" value="1"/>
</dbReference>
<evidence type="ECO:0000313" key="10">
    <source>
        <dbReference type="EMBL" id="TQV77747.1"/>
    </source>
</evidence>
<dbReference type="InterPro" id="IPR050109">
    <property type="entry name" value="HTH-type_TetR-like_transc_reg"/>
</dbReference>
<gene>
    <name evidence="7 10" type="primary">betI</name>
    <name evidence="10" type="ORF">FKG95_19490</name>
</gene>
<evidence type="ECO:0000256" key="2">
    <source>
        <dbReference type="ARBA" id="ARBA00022491"/>
    </source>
</evidence>
<feature type="DNA-binding region" description="H-T-H motif" evidence="7 8">
    <location>
        <begin position="31"/>
        <end position="50"/>
    </location>
</feature>
<comment type="caution">
    <text evidence="10">The sequence shown here is derived from an EMBL/GenBank/DDBJ whole genome shotgun (WGS) entry which is preliminary data.</text>
</comment>
<dbReference type="AlphaFoldDB" id="A0A545TKL4"/>
<dbReference type="InterPro" id="IPR039538">
    <property type="entry name" value="BetI_C"/>
</dbReference>
<sequence>MPKVGMEDIRRRQLIDATIASIHEDGFGATTIARISKRAGLSSGIVAHYFDDKAGLLEATWRSIAEDLRIETVRRLKDAQTPEERIRAVIDANFAPAQFVPEVVSVWLTYWALVPQTPTLKRVHAINERRMISNFQHALKPHLPEERVKAVATGLAALIEGLWLRCALSSGGVTPEEAAAIARDYANDQFKKHAVAPSPAKVRNIQSVT</sequence>
<dbReference type="RefSeq" id="WP_142898090.1">
    <property type="nucleotide sequence ID" value="NZ_ML660058.1"/>
</dbReference>
<dbReference type="InterPro" id="IPR036271">
    <property type="entry name" value="Tet_transcr_reg_TetR-rel_C_sf"/>
</dbReference>